<keyword evidence="4 6" id="KW-0134">Cell wall</keyword>
<gene>
    <name evidence="8" type="primary">LOC110805802</name>
</gene>
<comment type="function">
    <text evidence="1 6">Hydrolyzes acetyl esters in homogalacturonan regions of pectin. In type I primary cell wall, galacturonic acid residues of pectin can be acetylated at the O-2 and O-3 positions. Decreasing the degree of acetylation of pectin gels in vitro alters their physical properties.</text>
</comment>
<name>A0A9R0JFW4_SPIOL</name>
<accession>A0A9R0JFW4</accession>
<evidence type="ECO:0000256" key="5">
    <source>
        <dbReference type="ARBA" id="ARBA00023316"/>
    </source>
</evidence>
<evidence type="ECO:0000313" key="7">
    <source>
        <dbReference type="Proteomes" id="UP000813463"/>
    </source>
</evidence>
<reference evidence="8" key="2">
    <citation type="submission" date="2025-08" db="UniProtKB">
        <authorList>
            <consortium name="RefSeq"/>
        </authorList>
    </citation>
    <scope>IDENTIFICATION</scope>
    <source>
        <tissue evidence="8">Leaf</tissue>
    </source>
</reference>
<protein>
    <recommendedName>
        <fullName evidence="6">Pectin acetylesterase</fullName>
        <ecNumber evidence="6">3.1.1.-</ecNumber>
    </recommendedName>
</protein>
<dbReference type="GeneID" id="110805802"/>
<dbReference type="GO" id="GO:0009505">
    <property type="term" value="C:plant-type cell wall"/>
    <property type="evidence" value="ECO:0000318"/>
    <property type="project" value="GO_Central"/>
</dbReference>
<dbReference type="Pfam" id="PF03283">
    <property type="entry name" value="PAE"/>
    <property type="match status" value="1"/>
</dbReference>
<evidence type="ECO:0000256" key="3">
    <source>
        <dbReference type="ARBA" id="ARBA00005784"/>
    </source>
</evidence>
<organism evidence="7 8">
    <name type="scientific">Spinacia oleracea</name>
    <name type="common">Spinach</name>
    <dbReference type="NCBI Taxonomy" id="3562"/>
    <lineage>
        <taxon>Eukaryota</taxon>
        <taxon>Viridiplantae</taxon>
        <taxon>Streptophyta</taxon>
        <taxon>Embryophyta</taxon>
        <taxon>Tracheophyta</taxon>
        <taxon>Spermatophyta</taxon>
        <taxon>Magnoliopsida</taxon>
        <taxon>eudicotyledons</taxon>
        <taxon>Gunneridae</taxon>
        <taxon>Pentapetalae</taxon>
        <taxon>Caryophyllales</taxon>
        <taxon>Chenopodiaceae</taxon>
        <taxon>Chenopodioideae</taxon>
        <taxon>Anserineae</taxon>
        <taxon>Spinacia</taxon>
    </lineage>
</organism>
<evidence type="ECO:0000256" key="2">
    <source>
        <dbReference type="ARBA" id="ARBA00004191"/>
    </source>
</evidence>
<keyword evidence="5 6" id="KW-0961">Cell wall biogenesis/degradation</keyword>
<dbReference type="PANTHER" id="PTHR21562">
    <property type="entry name" value="NOTUM-RELATED"/>
    <property type="match status" value="1"/>
</dbReference>
<evidence type="ECO:0000256" key="4">
    <source>
        <dbReference type="ARBA" id="ARBA00022512"/>
    </source>
</evidence>
<dbReference type="AlphaFoldDB" id="A0A9R0JFW4"/>
<dbReference type="GO" id="GO:0052793">
    <property type="term" value="F:pectin acetylesterase activity"/>
    <property type="evidence" value="ECO:0000318"/>
    <property type="project" value="GO_Central"/>
</dbReference>
<proteinExistence type="inferred from homology"/>
<dbReference type="GO" id="GO:0071555">
    <property type="term" value="P:cell wall organization"/>
    <property type="evidence" value="ECO:0000318"/>
    <property type="project" value="GO_Central"/>
</dbReference>
<reference evidence="7" key="1">
    <citation type="journal article" date="2021" name="Nat. Commun.">
        <title>Genomic analyses provide insights into spinach domestication and the genetic basis of agronomic traits.</title>
        <authorList>
            <person name="Cai X."/>
            <person name="Sun X."/>
            <person name="Xu C."/>
            <person name="Sun H."/>
            <person name="Wang X."/>
            <person name="Ge C."/>
            <person name="Zhang Z."/>
            <person name="Wang Q."/>
            <person name="Fei Z."/>
            <person name="Jiao C."/>
            <person name="Wang Q."/>
        </authorList>
    </citation>
    <scope>NUCLEOTIDE SEQUENCE [LARGE SCALE GENOMIC DNA]</scope>
    <source>
        <strain evidence="7">cv. Varoflay</strain>
    </source>
</reference>
<dbReference type="InterPro" id="IPR004963">
    <property type="entry name" value="PAE/NOTUM"/>
</dbReference>
<dbReference type="Proteomes" id="UP000813463">
    <property type="component" value="Chromosome 3"/>
</dbReference>
<sequence>MMPKLGNLRLFLVKPMKIFWVLGVIIVLISWQKVDCFEGLNVTEMVAYDEQKYGWVLDNKPLMVGLTLISSAAAKGAVCLDGSLPGYHLHRGYGSGANSWLVQLEGGGWCDTIRNCVYRKKTRHGSSKYMEKFLAFPGLLSNKLSENPDFYNWNRVKIRYCDGGSFSGDSQNEKAQLYFRGQRIYSAAMEELKSLGMRYANQALLSGCSAGGVASILHCDEFRSLFPGHTRVKCLSDAGLFLDAIDVAGHRTMRKLFGSLVRLQGVGPHLPRSCTSRLNPIMCFFPHRLIADVKTPLFLVNAAYDAWQIQASLAPASSDPQGKWYACKLNNAHCSAPQMRFLQGFRRQMLGAITRFGKFRKNGYFINSCFAHGQTERQDTWRAPGSPHIGNKGIADAVGNWYFDRAETKIIDCPYPCDRTCHNLVFQHL</sequence>
<evidence type="ECO:0000256" key="6">
    <source>
        <dbReference type="RuleBase" id="RU363114"/>
    </source>
</evidence>
<dbReference type="PANTHER" id="PTHR21562:SF47">
    <property type="entry name" value="PECTIN ACETYLESTERASE"/>
    <property type="match status" value="1"/>
</dbReference>
<dbReference type="EC" id="3.1.1.-" evidence="6"/>
<keyword evidence="7" id="KW-1185">Reference proteome</keyword>
<dbReference type="KEGG" id="soe:110805802"/>
<comment type="similarity">
    <text evidence="3 6">Belongs to the pectinacetylesterase family.</text>
</comment>
<comment type="subcellular location">
    <subcellularLocation>
        <location evidence="2 6">Secreted</location>
        <location evidence="2 6">Cell wall</location>
    </subcellularLocation>
</comment>
<keyword evidence="6" id="KW-0378">Hydrolase</keyword>
<keyword evidence="6" id="KW-0964">Secreted</keyword>
<evidence type="ECO:0000256" key="1">
    <source>
        <dbReference type="ARBA" id="ARBA00003534"/>
    </source>
</evidence>
<evidence type="ECO:0000313" key="8">
    <source>
        <dbReference type="RefSeq" id="XP_021867111.1"/>
    </source>
</evidence>
<dbReference type="RefSeq" id="XP_021867111.1">
    <property type="nucleotide sequence ID" value="XM_022011419.2"/>
</dbReference>
<dbReference type="OrthoDB" id="2015280at2759"/>